<proteinExistence type="predicted"/>
<evidence type="ECO:0000256" key="1">
    <source>
        <dbReference type="SAM" id="MobiDB-lite"/>
    </source>
</evidence>
<accession>A0AAV9QKI2</accession>
<feature type="compositionally biased region" description="Low complexity" evidence="1">
    <location>
        <begin position="847"/>
        <end position="856"/>
    </location>
</feature>
<comment type="caution">
    <text evidence="3">The sequence shown here is derived from an EMBL/GenBank/DDBJ whole genome shotgun (WGS) entry which is preliminary data.</text>
</comment>
<feature type="region of interest" description="Disordered" evidence="1">
    <location>
        <begin position="767"/>
        <end position="809"/>
    </location>
</feature>
<dbReference type="AlphaFoldDB" id="A0AAV9QKI2"/>
<feature type="region of interest" description="Disordered" evidence="1">
    <location>
        <begin position="958"/>
        <end position="1002"/>
    </location>
</feature>
<feature type="compositionally biased region" description="Polar residues" evidence="1">
    <location>
        <begin position="857"/>
        <end position="870"/>
    </location>
</feature>
<feature type="region of interest" description="Disordered" evidence="1">
    <location>
        <begin position="414"/>
        <end position="441"/>
    </location>
</feature>
<organism evidence="3 4">
    <name type="scientific">Vermiconidia calcicola</name>
    <dbReference type="NCBI Taxonomy" id="1690605"/>
    <lineage>
        <taxon>Eukaryota</taxon>
        <taxon>Fungi</taxon>
        <taxon>Dikarya</taxon>
        <taxon>Ascomycota</taxon>
        <taxon>Pezizomycotina</taxon>
        <taxon>Dothideomycetes</taxon>
        <taxon>Dothideomycetidae</taxon>
        <taxon>Mycosphaerellales</taxon>
        <taxon>Extremaceae</taxon>
        <taxon>Vermiconidia</taxon>
    </lineage>
</organism>
<feature type="region of interest" description="Disordered" evidence="1">
    <location>
        <begin position="189"/>
        <end position="290"/>
    </location>
</feature>
<keyword evidence="2" id="KW-0812">Transmembrane</keyword>
<feature type="compositionally biased region" description="Polar residues" evidence="1">
    <location>
        <begin position="929"/>
        <end position="943"/>
    </location>
</feature>
<name>A0AAV9QKI2_9PEZI</name>
<evidence type="ECO:0000313" key="4">
    <source>
        <dbReference type="Proteomes" id="UP001345827"/>
    </source>
</evidence>
<feature type="compositionally biased region" description="Basic and acidic residues" evidence="1">
    <location>
        <begin position="773"/>
        <end position="784"/>
    </location>
</feature>
<feature type="region of interest" description="Disordered" evidence="1">
    <location>
        <begin position="305"/>
        <end position="392"/>
    </location>
</feature>
<feature type="region of interest" description="Disordered" evidence="1">
    <location>
        <begin position="845"/>
        <end position="943"/>
    </location>
</feature>
<feature type="compositionally biased region" description="Polar residues" evidence="1">
    <location>
        <begin position="414"/>
        <end position="434"/>
    </location>
</feature>
<gene>
    <name evidence="3" type="ORF">LTR25_001458</name>
</gene>
<reference evidence="3 4" key="1">
    <citation type="submission" date="2023-06" db="EMBL/GenBank/DDBJ databases">
        <title>Black Yeasts Isolated from many extreme environments.</title>
        <authorList>
            <person name="Coleine C."/>
            <person name="Stajich J.E."/>
            <person name="Selbmann L."/>
        </authorList>
    </citation>
    <scope>NUCLEOTIDE SEQUENCE [LARGE SCALE GENOMIC DNA]</scope>
    <source>
        <strain evidence="3 4">CCFEE 5887</strain>
    </source>
</reference>
<keyword evidence="4" id="KW-1185">Reference proteome</keyword>
<feature type="compositionally biased region" description="Polar residues" evidence="1">
    <location>
        <begin position="198"/>
        <end position="207"/>
    </location>
</feature>
<sequence length="1175" mass="127246">MSSKPYFPSLSRRPRRKTSLSSISSASTQQSVQHQSQPHEGRKVNPRLRSALRFHETKRVNHLSQPQQIASPTIRFDTTQRDGFTSFRPSQNYSIKNLNDRQELEADIPGDKSTILTTTRGVDSQSIPLDQSRRNTAIFLGTQADKASSAPGTNQFEMPAPAHRRDLSACSDMHRPVNKEDYLVARGANPRTGVVTPGSHSASSSFDNKGPLGRWRQRGDQWVSLDLGPETPPVTPPKGRLPEPYRHGLRVPPKLVPDSRPSSRDETNRPMGRPGGLPSSPKPGRDSGATFHLLKHSQGTDIYPEVAGRATGSPAAQTQSTGEAAVRRKPVGSPPSQGQSDHCVEGSSVVDGSDETVLRRPRFEPELRSSSAPIPPRMRNITPYNVDKDLPTLPRATGSSVLQEYQAIATQNPFLGPQQVATKDPSSNLSSTSGPPIPEKDLPCLPMSSGPSQSCQGPMLFEETMKEEHPVSPKNLGTPQLDMPKGPKAGDLQYPFVRTARQIHPSPQTKRSNGPLGVRAMPVPVYDNPPKHLSPPLMRVPLARAEGPRSMPAPGLPMPDRIRESRNLSLNTTITPTTTTMGRPGLPRQLRVGPRPPMPDARMMNHGRPSVPRRPPLPDMSGIFMNTGMNMSMDSIMPVPLPRVRPRAMSRPQMAMRGDGMYGIPRMGPGHNRPNTTEMNAQPMWRDTQWEEGARRYRADRETNLVPPPLRPRLPQASHEGFAADDMDHMPADRGEEVATGLGLTRKCSRCHHGFVDVKHRNTDGVTLTSGLQKKDGEADEGSKLHPAASSLPGLPEESEPEPDGIEHNVTTTSTKIEGTGEESAHPVCCPDCCREENVHGSCLGHPSPSSTTSPTKSFWSDAQSLSSASETDEWEHTKAPKSKINPPRLVVTSQNSQQEGHSRPLNQGKAKTNGKRSADKSPIELSAQPRTPATPSKDSPVQYSSSALAAALCATASPKQKMSGSGLHRRQRSSSSPVIGSVTPSKRPGLGQGVRVPSGSRLRLPTPAGLAISCAGLPKSRDVSGTSLATLELQIPGLGSFGGGAVSEMVLVPFEASKMWIRNHPQVMNLGWEVLERGWHMGQTTTSTAWRLWAVIFVYSKTGKLKLNVAKGETAGGFVIDCARSALYLLVLAAAGAFAVRCLRIVLGLVGVVGLLFKAVFWVLKQVLGLGIAR</sequence>
<protein>
    <submittedName>
        <fullName evidence="3">Uncharacterized protein</fullName>
    </submittedName>
</protein>
<dbReference type="Proteomes" id="UP001345827">
    <property type="component" value="Unassembled WGS sequence"/>
</dbReference>
<feature type="compositionally biased region" description="Polar residues" evidence="1">
    <location>
        <begin position="974"/>
        <end position="985"/>
    </location>
</feature>
<feature type="compositionally biased region" description="Low complexity" evidence="1">
    <location>
        <begin position="19"/>
        <end position="33"/>
    </location>
</feature>
<evidence type="ECO:0000313" key="3">
    <source>
        <dbReference type="EMBL" id="KAK5543843.1"/>
    </source>
</evidence>
<feature type="compositionally biased region" description="Basic and acidic residues" evidence="1">
    <location>
        <begin position="356"/>
        <end position="367"/>
    </location>
</feature>
<keyword evidence="2" id="KW-0472">Membrane</keyword>
<feature type="region of interest" description="Disordered" evidence="1">
    <location>
        <begin position="1"/>
        <end position="45"/>
    </location>
</feature>
<evidence type="ECO:0000256" key="2">
    <source>
        <dbReference type="SAM" id="Phobius"/>
    </source>
</evidence>
<dbReference type="EMBL" id="JAXLQG010000002">
    <property type="protein sequence ID" value="KAK5543843.1"/>
    <property type="molecule type" value="Genomic_DNA"/>
</dbReference>
<feature type="transmembrane region" description="Helical" evidence="2">
    <location>
        <begin position="1128"/>
        <end position="1158"/>
    </location>
</feature>
<keyword evidence="2" id="KW-1133">Transmembrane helix</keyword>